<gene>
    <name evidence="3" type="primary">rps11</name>
</gene>
<dbReference type="GO" id="GO:0006412">
    <property type="term" value="P:translation"/>
    <property type="evidence" value="ECO:0007669"/>
    <property type="project" value="InterPro"/>
</dbReference>
<dbReference type="InterPro" id="IPR036967">
    <property type="entry name" value="Ribosomal_uS11_sf"/>
</dbReference>
<dbReference type="RefSeq" id="YP_009541999.1">
    <property type="nucleotide sequence ID" value="NC_039980.1"/>
</dbReference>
<geneLocation type="mitochondrion" evidence="3"/>
<evidence type="ECO:0000256" key="2">
    <source>
        <dbReference type="ARBA" id="ARBA00023274"/>
    </source>
</evidence>
<sequence length="119" mass="14035">MKLVRSLFYIFFFKRNNLILNISTLDGKVLAWFSGKQKYLKSEKRLSVTTLMDILGQINKFILNSGKKPLVFYLKVKGINPYQLQLSKIIKNLKIDFLHCEYILQVPHNGCRNKKKRKL</sequence>
<dbReference type="AlphaFoldDB" id="A0A3G3MIN6"/>
<dbReference type="SUPFAM" id="SSF53137">
    <property type="entry name" value="Translational machinery components"/>
    <property type="match status" value="1"/>
</dbReference>
<organism evidence="3">
    <name type="scientific">Neogoniolithon spectabile</name>
    <dbReference type="NCBI Taxonomy" id="231755"/>
    <lineage>
        <taxon>Eukaryota</taxon>
        <taxon>Rhodophyta</taxon>
        <taxon>Florideophyceae</taxon>
        <taxon>Corallinophycidae</taxon>
        <taxon>Corallinales</taxon>
        <taxon>Spongitidaceae</taxon>
        <taxon>Neogoniolithoideae</taxon>
        <taxon>Neogoniolithon</taxon>
    </lineage>
</organism>
<dbReference type="GO" id="GO:0005840">
    <property type="term" value="C:ribosome"/>
    <property type="evidence" value="ECO:0007669"/>
    <property type="project" value="UniProtKB-KW"/>
</dbReference>
<protein>
    <submittedName>
        <fullName evidence="3">Ribosomal protein S11</fullName>
    </submittedName>
</protein>
<evidence type="ECO:0000256" key="1">
    <source>
        <dbReference type="ARBA" id="ARBA00022980"/>
    </source>
</evidence>
<reference evidence="3" key="1">
    <citation type="journal article" date="2018" name="Genome Biol. Evol.">
        <title>Mitochondrial and Plastid Genomes from Coralline Red Algae Provide Insights into the Incongruent Evolutionary Histories of Organelles.</title>
        <authorList>
            <person name="Lee J."/>
            <person name="Song H.J."/>
            <person name="In Park S."/>
            <person name="Lee Y.M."/>
            <person name="Jeong S.Y."/>
            <person name="Oh Cho T."/>
            <person name="Kim J.H."/>
            <person name="Choi H.G."/>
            <person name="Choi C.G."/>
            <person name="Nelson W.A."/>
            <person name="Fredericq S."/>
            <person name="Bhattacharya D."/>
            <person name="Su Yoon H."/>
        </authorList>
    </citation>
    <scope>NUCLEOTIDE SEQUENCE</scope>
</reference>
<name>A0A3G3MIN6_9FLOR</name>
<proteinExistence type="predicted"/>
<dbReference type="GeneID" id="38463835"/>
<evidence type="ECO:0000313" key="3">
    <source>
        <dbReference type="EMBL" id="AYR06669.1"/>
    </source>
</evidence>
<keyword evidence="2" id="KW-0687">Ribonucleoprotein</keyword>
<keyword evidence="1 3" id="KW-0689">Ribosomal protein</keyword>
<accession>A0A3G3MIN6</accession>
<dbReference type="Gene3D" id="3.30.420.80">
    <property type="entry name" value="Ribosomal protein S11"/>
    <property type="match status" value="1"/>
</dbReference>
<dbReference type="EMBL" id="MH281624">
    <property type="protein sequence ID" value="AYR06669.1"/>
    <property type="molecule type" value="Genomic_DNA"/>
</dbReference>
<keyword evidence="3" id="KW-0496">Mitochondrion</keyword>
<dbReference type="GO" id="GO:0003735">
    <property type="term" value="F:structural constituent of ribosome"/>
    <property type="evidence" value="ECO:0007669"/>
    <property type="project" value="InterPro"/>
</dbReference>
<dbReference type="GO" id="GO:1990904">
    <property type="term" value="C:ribonucleoprotein complex"/>
    <property type="evidence" value="ECO:0007669"/>
    <property type="project" value="UniProtKB-KW"/>
</dbReference>